<dbReference type="AlphaFoldDB" id="A0A515DG64"/>
<feature type="domain" description="Mce/MlaD" evidence="3">
    <location>
        <begin position="39"/>
        <end position="112"/>
    </location>
</feature>
<evidence type="ECO:0000313" key="5">
    <source>
        <dbReference type="Proteomes" id="UP000316798"/>
    </source>
</evidence>
<dbReference type="Pfam" id="PF02470">
    <property type="entry name" value="MlaD"/>
    <property type="match status" value="1"/>
</dbReference>
<dbReference type="PANTHER" id="PTHR36698">
    <property type="entry name" value="BLL5892 PROTEIN"/>
    <property type="match status" value="1"/>
</dbReference>
<gene>
    <name evidence="4" type="ORF">EUB48_20305</name>
</gene>
<evidence type="ECO:0000256" key="2">
    <source>
        <dbReference type="SAM" id="Phobius"/>
    </source>
</evidence>
<protein>
    <submittedName>
        <fullName evidence="4">MCE family protein</fullName>
    </submittedName>
</protein>
<keyword evidence="5" id="KW-1185">Reference proteome</keyword>
<accession>A0A515DG64</accession>
<proteinExistence type="predicted"/>
<dbReference type="EMBL" id="CP035503">
    <property type="protein sequence ID" value="QDL39402.1"/>
    <property type="molecule type" value="Genomic_DNA"/>
</dbReference>
<feature type="transmembrane region" description="Helical" evidence="2">
    <location>
        <begin position="6"/>
        <end position="28"/>
    </location>
</feature>
<keyword evidence="2" id="KW-0812">Transmembrane</keyword>
<feature type="region of interest" description="Disordered" evidence="1">
    <location>
        <begin position="300"/>
        <end position="319"/>
    </location>
</feature>
<dbReference type="KEGG" id="rhf:EUB48_20305"/>
<keyword evidence="2" id="KW-0472">Membrane</keyword>
<reference evidence="4 5" key="1">
    <citation type="submission" date="2019-01" db="EMBL/GenBank/DDBJ databases">
        <title>Genomic insights into a novel species Rhodoferax sp.</title>
        <authorList>
            <person name="Jin L."/>
        </authorList>
    </citation>
    <scope>NUCLEOTIDE SEQUENCE [LARGE SCALE GENOMIC DNA]</scope>
    <source>
        <strain evidence="4 5">CHu59-6-5</strain>
    </source>
</reference>
<dbReference type="InterPro" id="IPR003399">
    <property type="entry name" value="Mce/MlaD"/>
</dbReference>
<dbReference type="Proteomes" id="UP000316798">
    <property type="component" value="Chromosome"/>
</dbReference>
<dbReference type="PANTHER" id="PTHR36698:SF3">
    <property type="entry name" value="ABC-TYPE TRANSPORT AUXILIARY LIPOPROTEIN COMPONENT DOMAIN-CONTAINING PROTEIN"/>
    <property type="match status" value="1"/>
</dbReference>
<name>A0A515DG64_9BURK</name>
<keyword evidence="2" id="KW-1133">Transmembrane helix</keyword>
<evidence type="ECO:0000259" key="3">
    <source>
        <dbReference type="Pfam" id="PF02470"/>
    </source>
</evidence>
<sequence>MENKAHALAAGTFVLLVTALLIALAAWLMRDKQVFRVYEMSTREALSGLQVQAPVRYRGIAVGKVSYIGFDPQVKGNALVRIAVDQSAPITKSTFATLSFQGVTGLAFVQLDDDGQSSQPIPYVEDGGYPRIPLRPSLLSSLSDEGTAMIKEVEEATKRINLLFAPDNQKVLIDAVSQLGQAADSINRLAASVDGTLTQRLNPALAVIPPLADETRKTLQSLQATSSAFGQVALRANEKGGVMDQLADGSQALTQAAATLNGGTLPSVSRAGDDVARTARQVTRTVRGISDNPQSLVFGSGAVQPGPGEAGFTAPGAAK</sequence>
<evidence type="ECO:0000256" key="1">
    <source>
        <dbReference type="SAM" id="MobiDB-lite"/>
    </source>
</evidence>
<dbReference type="OrthoDB" id="5294672at2"/>
<evidence type="ECO:0000313" key="4">
    <source>
        <dbReference type="EMBL" id="QDL39402.1"/>
    </source>
</evidence>
<organism evidence="4 5">
    <name type="scientific">Rhodoferax sediminis</name>
    <dbReference type="NCBI Taxonomy" id="2509614"/>
    <lineage>
        <taxon>Bacteria</taxon>
        <taxon>Pseudomonadati</taxon>
        <taxon>Pseudomonadota</taxon>
        <taxon>Betaproteobacteria</taxon>
        <taxon>Burkholderiales</taxon>
        <taxon>Comamonadaceae</taxon>
        <taxon>Rhodoferax</taxon>
    </lineage>
</organism>
<dbReference type="RefSeq" id="WP_142820871.1">
    <property type="nucleotide sequence ID" value="NZ_CP035503.1"/>
</dbReference>